<organism evidence="1 2">
    <name type="scientific">Racocetra fulgida</name>
    <dbReference type="NCBI Taxonomy" id="60492"/>
    <lineage>
        <taxon>Eukaryota</taxon>
        <taxon>Fungi</taxon>
        <taxon>Fungi incertae sedis</taxon>
        <taxon>Mucoromycota</taxon>
        <taxon>Glomeromycotina</taxon>
        <taxon>Glomeromycetes</taxon>
        <taxon>Diversisporales</taxon>
        <taxon>Gigasporaceae</taxon>
        <taxon>Racocetra</taxon>
    </lineage>
</organism>
<reference evidence="1" key="1">
    <citation type="submission" date="2021-06" db="EMBL/GenBank/DDBJ databases">
        <authorList>
            <person name="Kallberg Y."/>
            <person name="Tangrot J."/>
            <person name="Rosling A."/>
        </authorList>
    </citation>
    <scope>NUCLEOTIDE SEQUENCE</scope>
    <source>
        <strain evidence="1">IN212</strain>
    </source>
</reference>
<accession>A0A9N9BNU5</accession>
<evidence type="ECO:0000313" key="2">
    <source>
        <dbReference type="Proteomes" id="UP000789396"/>
    </source>
</evidence>
<dbReference type="Proteomes" id="UP000789396">
    <property type="component" value="Unassembled WGS sequence"/>
</dbReference>
<evidence type="ECO:0000313" key="1">
    <source>
        <dbReference type="EMBL" id="CAG8574520.1"/>
    </source>
</evidence>
<gene>
    <name evidence="1" type="ORF">RFULGI_LOCUS5593</name>
</gene>
<protein>
    <submittedName>
        <fullName evidence="1">19710_t:CDS:1</fullName>
    </submittedName>
</protein>
<sequence>MEVDKDLQKRVYSLVESSSNFQQIKKKKTKPLGEVSDYFKKGIQKSNGHYEATCNYCTEYWGRRKPAKLEAHLSNECSKCPEKISRYWKEKLANKASNYARKSKNPVLPTSMSQTAITTHFMSNYACNVSSVSSIMSYEEMDQVEVSEINSLDAEVNSSTSLLIEEIINLEVENLESSTVKTTLMVSSADLDYDLQEVLNNFLECESRV</sequence>
<dbReference type="EMBL" id="CAJVPZ010006511">
    <property type="protein sequence ID" value="CAG8574520.1"/>
    <property type="molecule type" value="Genomic_DNA"/>
</dbReference>
<proteinExistence type="predicted"/>
<comment type="caution">
    <text evidence="1">The sequence shown here is derived from an EMBL/GenBank/DDBJ whole genome shotgun (WGS) entry which is preliminary data.</text>
</comment>
<name>A0A9N9BNU5_9GLOM</name>
<dbReference type="OrthoDB" id="2355298at2759"/>
<keyword evidence="2" id="KW-1185">Reference proteome</keyword>
<dbReference type="AlphaFoldDB" id="A0A9N9BNU5"/>